<dbReference type="PANTHER" id="PTHR39662">
    <property type="entry name" value="DUF354 DOMAIN-CONTAINING PROTEIN-RELATED"/>
    <property type="match status" value="1"/>
</dbReference>
<organism evidence="1 2">
    <name type="scientific">Inmirania thermothiophila</name>
    <dbReference type="NCBI Taxonomy" id="1750597"/>
    <lineage>
        <taxon>Bacteria</taxon>
        <taxon>Pseudomonadati</taxon>
        <taxon>Pseudomonadota</taxon>
        <taxon>Gammaproteobacteria</taxon>
        <taxon>Chromatiales</taxon>
        <taxon>Ectothiorhodospiraceae</taxon>
        <taxon>Inmirania</taxon>
    </lineage>
</organism>
<protein>
    <recommendedName>
        <fullName evidence="3">DUF354 domain-containing protein</fullName>
    </recommendedName>
</protein>
<evidence type="ECO:0000313" key="1">
    <source>
        <dbReference type="EMBL" id="ROR29703.1"/>
    </source>
</evidence>
<dbReference type="PANTHER" id="PTHR39662:SF1">
    <property type="entry name" value="DUF354 DOMAIN-CONTAINING PROTEIN"/>
    <property type="match status" value="1"/>
</dbReference>
<dbReference type="RefSeq" id="WP_170165138.1">
    <property type="nucleotide sequence ID" value="NZ_RJVI01000003.1"/>
</dbReference>
<dbReference type="EMBL" id="RJVI01000003">
    <property type="protein sequence ID" value="ROR29703.1"/>
    <property type="molecule type" value="Genomic_DNA"/>
</dbReference>
<dbReference type="Pfam" id="PF04007">
    <property type="entry name" value="DUF354"/>
    <property type="match status" value="1"/>
</dbReference>
<dbReference type="AlphaFoldDB" id="A0A3N1XST3"/>
<evidence type="ECO:0000313" key="2">
    <source>
        <dbReference type="Proteomes" id="UP000276634"/>
    </source>
</evidence>
<sequence>MRILIDINHPAHVHFFRHPMALLRERGHEVVVTSRDKEVALPLLEALGIEHRALSAHRGGGALALLRELVQRDRALVRIARAERIERMAAIGGTFVAHAGALLRIPALVFYDTENARLQNAITYPLAARVHVPRCYRGWLPRRHARYAGYHELAYLHPSRFTPDREVARANGLADDRPTFLVRTVAWTANHDLGERGWSAALLRAVVSHLAAAGRVLVSAEGALPRDVEPYRYRGAPEALHHVMAFCRLYVGESATMASECAVLGVPAIYAAHTGRGYTDEQELRYGLVRNVRELTWAAMREAIEAMLGAPQGHWHEARARLLADTIDVARYVADAIERYPELPRGAP</sequence>
<comment type="caution">
    <text evidence="1">The sequence shown here is derived from an EMBL/GenBank/DDBJ whole genome shotgun (WGS) entry which is preliminary data.</text>
</comment>
<dbReference type="SUPFAM" id="SSF53756">
    <property type="entry name" value="UDP-Glycosyltransferase/glycogen phosphorylase"/>
    <property type="match status" value="1"/>
</dbReference>
<keyword evidence="2" id="KW-1185">Reference proteome</keyword>
<gene>
    <name evidence="1" type="ORF">EDC57_2375</name>
</gene>
<dbReference type="InterPro" id="IPR007152">
    <property type="entry name" value="DUF354"/>
</dbReference>
<proteinExistence type="predicted"/>
<dbReference type="Proteomes" id="UP000276634">
    <property type="component" value="Unassembled WGS sequence"/>
</dbReference>
<name>A0A3N1XST3_9GAMM</name>
<evidence type="ECO:0008006" key="3">
    <source>
        <dbReference type="Google" id="ProtNLM"/>
    </source>
</evidence>
<dbReference type="PIRSF" id="PIRSF005357">
    <property type="entry name" value="UCP005357"/>
    <property type="match status" value="1"/>
</dbReference>
<accession>A0A3N1XST3</accession>
<reference evidence="1 2" key="1">
    <citation type="submission" date="2018-11" db="EMBL/GenBank/DDBJ databases">
        <title>Genomic Encyclopedia of Type Strains, Phase IV (KMG-IV): sequencing the most valuable type-strain genomes for metagenomic binning, comparative biology and taxonomic classification.</title>
        <authorList>
            <person name="Goeker M."/>
        </authorList>
    </citation>
    <scope>NUCLEOTIDE SEQUENCE [LARGE SCALE GENOMIC DNA]</scope>
    <source>
        <strain evidence="1 2">DSM 100275</strain>
    </source>
</reference>